<name>A0A832WK84_9EURY</name>
<sequence length="84" mass="9728">MSERDTKKYDMIIPLGVPADVIAEVERRCDVKVVQREIERGGTKTTVLAFRGTKDALEEAKKVMEELIERRVEEWTKPRRRGPS</sequence>
<dbReference type="AlphaFoldDB" id="A0A832WK84"/>
<evidence type="ECO:0000313" key="1">
    <source>
        <dbReference type="EMBL" id="HII69905.1"/>
    </source>
</evidence>
<dbReference type="Proteomes" id="UP000619545">
    <property type="component" value="Unassembled WGS sequence"/>
</dbReference>
<dbReference type="EMBL" id="DUJS01000002">
    <property type="protein sequence ID" value="HII69905.1"/>
    <property type="molecule type" value="Genomic_DNA"/>
</dbReference>
<accession>A0A832WK84</accession>
<evidence type="ECO:0000313" key="2">
    <source>
        <dbReference type="Proteomes" id="UP000619545"/>
    </source>
</evidence>
<gene>
    <name evidence="1" type="ORF">HA336_01565</name>
</gene>
<proteinExistence type="predicted"/>
<protein>
    <submittedName>
        <fullName evidence="1">Uncharacterized protein</fullName>
    </submittedName>
</protein>
<comment type="caution">
    <text evidence="1">The sequence shown here is derived from an EMBL/GenBank/DDBJ whole genome shotgun (WGS) entry which is preliminary data.</text>
</comment>
<dbReference type="GeneID" id="1476968"/>
<organism evidence="1 2">
    <name type="scientific">Methanopyrus kandleri</name>
    <dbReference type="NCBI Taxonomy" id="2320"/>
    <lineage>
        <taxon>Archaea</taxon>
        <taxon>Methanobacteriati</taxon>
        <taxon>Methanobacteriota</taxon>
        <taxon>Methanomada group</taxon>
        <taxon>Methanopyri</taxon>
        <taxon>Methanopyrales</taxon>
        <taxon>Methanopyraceae</taxon>
        <taxon>Methanopyrus</taxon>
    </lineage>
</organism>
<reference evidence="1" key="1">
    <citation type="journal article" date="2020" name="bioRxiv">
        <title>A rank-normalized archaeal taxonomy based on genome phylogeny resolves widespread incomplete and uneven classifications.</title>
        <authorList>
            <person name="Rinke C."/>
            <person name="Chuvochina M."/>
            <person name="Mussig A.J."/>
            <person name="Chaumeil P.-A."/>
            <person name="Waite D.W."/>
            <person name="Whitman W.B."/>
            <person name="Parks D.H."/>
            <person name="Hugenholtz P."/>
        </authorList>
    </citation>
    <scope>NUCLEOTIDE SEQUENCE</scope>
    <source>
        <strain evidence="1">UBA8853</strain>
    </source>
</reference>
<dbReference type="RefSeq" id="WP_011019235.1">
    <property type="nucleotide sequence ID" value="NZ_DUJS01000002.1"/>
</dbReference>